<organism evidence="13 14">
    <name type="scientific">Robertmurraya siralis</name>
    <dbReference type="NCBI Taxonomy" id="77777"/>
    <lineage>
        <taxon>Bacteria</taxon>
        <taxon>Bacillati</taxon>
        <taxon>Bacillota</taxon>
        <taxon>Bacilli</taxon>
        <taxon>Bacillales</taxon>
        <taxon>Bacillaceae</taxon>
        <taxon>Robertmurraya</taxon>
    </lineage>
</organism>
<evidence type="ECO:0000256" key="9">
    <source>
        <dbReference type="ARBA" id="ARBA00048781"/>
    </source>
</evidence>
<protein>
    <recommendedName>
        <fullName evidence="11">Probable inosine/xanthosine triphosphatase</fullName>
        <shortName evidence="11">ITPase/XTPase</shortName>
        <ecNumber evidence="11">3.6.1.73</ecNumber>
    </recommendedName>
    <alternativeName>
        <fullName evidence="11">Non-canonical purine NTP phosphatase</fullName>
    </alternativeName>
    <alternativeName>
        <fullName evidence="11">Non-standard purine NTP phosphatase</fullName>
    </alternativeName>
    <alternativeName>
        <fullName evidence="11">Nucleoside-triphosphate phosphatase</fullName>
        <shortName evidence="11">NTPase</shortName>
    </alternativeName>
</protein>
<dbReference type="AlphaFoldDB" id="A0A919WE12"/>
<dbReference type="Gene3D" id="3.90.950.10">
    <property type="match status" value="1"/>
</dbReference>
<dbReference type="EMBL" id="BORC01000001">
    <property type="protein sequence ID" value="GIN60083.1"/>
    <property type="molecule type" value="Genomic_DNA"/>
</dbReference>
<dbReference type="InterPro" id="IPR026533">
    <property type="entry name" value="NTPase/PRRC1"/>
</dbReference>
<proteinExistence type="inferred from homology"/>
<comment type="cofactor">
    <cofactor evidence="11">
        <name>Mg(2+)</name>
        <dbReference type="ChEBI" id="CHEBI:18420"/>
    </cofactor>
    <cofactor evidence="11">
        <name>Mn(2+)</name>
        <dbReference type="ChEBI" id="CHEBI:29035"/>
    </cofactor>
    <text evidence="11">Binds 1 divalent metal cation per subunit; can use either Mg(2+) or Mn(2+).</text>
</comment>
<evidence type="ECO:0000313" key="13">
    <source>
        <dbReference type="EMBL" id="GIN60083.1"/>
    </source>
</evidence>
<dbReference type="EC" id="3.6.1.73" evidence="11"/>
<evidence type="ECO:0000256" key="3">
    <source>
        <dbReference type="ARBA" id="ARBA00022741"/>
    </source>
</evidence>
<evidence type="ECO:0000256" key="2">
    <source>
        <dbReference type="ARBA" id="ARBA00022723"/>
    </source>
</evidence>
<sequence>MKVVIGTKNPAKIKAVQSAFAGYEVQFEMLDTDSGVKAQPFSDEETIRGAINRASAALKEGKGDIGIGLEGGVQEHGDQLFLCNWGALAVHGQSPFIAGGARIPLPKEVAARLRNGEELGPVMDEYTKKENIRKQEGAIGIFSSGRVNRSEMFSHVMMLLLGQYEFSKKKKG</sequence>
<dbReference type="InterPro" id="IPR050299">
    <property type="entry name" value="YjjX_NTPase"/>
</dbReference>
<dbReference type="InterPro" id="IPR029001">
    <property type="entry name" value="ITPase-like_fam"/>
</dbReference>
<comment type="similarity">
    <text evidence="10 11">Belongs to the YjjX NTPase family.</text>
</comment>
<keyword evidence="3 11" id="KW-0547">Nucleotide-binding</keyword>
<evidence type="ECO:0000256" key="8">
    <source>
        <dbReference type="ARBA" id="ARBA00048174"/>
    </source>
</evidence>
<accession>A0A919WE12</accession>
<comment type="function">
    <text evidence="11">Phosphatase that hydrolyzes non-canonical purine nucleotides such as XTP and ITP to their respective diphosphate derivatives. Probably excludes non-canonical purines from DNA/RNA precursor pool, thus preventing their incorporation into DNA/RNA and avoiding chromosomal lesions.</text>
</comment>
<dbReference type="Pfam" id="PF01931">
    <property type="entry name" value="NTPase_I-T"/>
    <property type="match status" value="1"/>
</dbReference>
<evidence type="ECO:0000313" key="14">
    <source>
        <dbReference type="Proteomes" id="UP000682111"/>
    </source>
</evidence>
<comment type="cofactor">
    <cofactor evidence="1">
        <name>Mn(2+)</name>
        <dbReference type="ChEBI" id="CHEBI:29035"/>
    </cofactor>
</comment>
<evidence type="ECO:0000256" key="10">
    <source>
        <dbReference type="ARBA" id="ARBA00060855"/>
    </source>
</evidence>
<comment type="caution">
    <text evidence="11">Lacks conserved residue(s) required for the propagation of feature annotation.</text>
</comment>
<comment type="subunit">
    <text evidence="11">Homodimer.</text>
</comment>
<keyword evidence="14" id="KW-1185">Reference proteome</keyword>
<comment type="caution">
    <text evidence="13">The sequence shown here is derived from an EMBL/GenBank/DDBJ whole genome shotgun (WGS) entry which is preliminary data.</text>
</comment>
<dbReference type="NCBIfam" id="NF002850">
    <property type="entry name" value="PRK03114.1"/>
    <property type="match status" value="1"/>
</dbReference>
<evidence type="ECO:0000259" key="12">
    <source>
        <dbReference type="Pfam" id="PF01931"/>
    </source>
</evidence>
<gene>
    <name evidence="13" type="ORF">J27TS8_00760</name>
</gene>
<evidence type="ECO:0000256" key="1">
    <source>
        <dbReference type="ARBA" id="ARBA00001936"/>
    </source>
</evidence>
<comment type="catalytic activity">
    <reaction evidence="9 11">
        <text>XTP + H2O = XDP + phosphate + H(+)</text>
        <dbReference type="Rhea" id="RHEA:28406"/>
        <dbReference type="ChEBI" id="CHEBI:15377"/>
        <dbReference type="ChEBI" id="CHEBI:15378"/>
        <dbReference type="ChEBI" id="CHEBI:43474"/>
        <dbReference type="ChEBI" id="CHEBI:59884"/>
        <dbReference type="ChEBI" id="CHEBI:61314"/>
        <dbReference type="EC" id="3.6.1.73"/>
    </reaction>
</comment>
<feature type="domain" description="Non-canonical purine NTP phosphatase/PRRC1" evidence="12">
    <location>
        <begin position="6"/>
        <end position="161"/>
    </location>
</feature>
<dbReference type="FunFam" id="3.90.950.10:FF:000002">
    <property type="entry name" value="Inosine/xanthosine triphosphatase"/>
    <property type="match status" value="1"/>
</dbReference>
<dbReference type="OrthoDB" id="164951at2"/>
<evidence type="ECO:0000256" key="7">
    <source>
        <dbReference type="ARBA" id="ARBA00023211"/>
    </source>
</evidence>
<dbReference type="GO" id="GO:0046872">
    <property type="term" value="F:metal ion binding"/>
    <property type="evidence" value="ECO:0007669"/>
    <property type="project" value="UniProtKB-KW"/>
</dbReference>
<evidence type="ECO:0000256" key="11">
    <source>
        <dbReference type="HAMAP-Rule" id="MF_00648"/>
    </source>
</evidence>
<reference evidence="13" key="1">
    <citation type="submission" date="2021-03" db="EMBL/GenBank/DDBJ databases">
        <title>Antimicrobial resistance genes in bacteria isolated from Japanese honey, and their potential for conferring macrolide and lincosamide resistance in the American foulbrood pathogen Paenibacillus larvae.</title>
        <authorList>
            <person name="Okamoto M."/>
            <person name="Kumagai M."/>
            <person name="Kanamori H."/>
            <person name="Takamatsu D."/>
        </authorList>
    </citation>
    <scope>NUCLEOTIDE SEQUENCE</scope>
    <source>
        <strain evidence="13">J27TS8</strain>
    </source>
</reference>
<dbReference type="PANTHER" id="PTHR34699">
    <property type="match status" value="1"/>
</dbReference>
<dbReference type="SUPFAM" id="SSF52972">
    <property type="entry name" value="ITPase-like"/>
    <property type="match status" value="1"/>
</dbReference>
<dbReference type="GO" id="GO:0009117">
    <property type="term" value="P:nucleotide metabolic process"/>
    <property type="evidence" value="ECO:0007669"/>
    <property type="project" value="UniProtKB-KW"/>
</dbReference>
<comment type="catalytic activity">
    <reaction evidence="8 11">
        <text>ITP + H2O = IDP + phosphate + H(+)</text>
        <dbReference type="Rhea" id="RHEA:28330"/>
        <dbReference type="ChEBI" id="CHEBI:15377"/>
        <dbReference type="ChEBI" id="CHEBI:15378"/>
        <dbReference type="ChEBI" id="CHEBI:43474"/>
        <dbReference type="ChEBI" id="CHEBI:58280"/>
        <dbReference type="ChEBI" id="CHEBI:61402"/>
        <dbReference type="EC" id="3.6.1.73"/>
    </reaction>
</comment>
<dbReference type="HAMAP" id="MF_00648">
    <property type="entry name" value="Non_canon_purine_NTPase_YjjX"/>
    <property type="match status" value="1"/>
</dbReference>
<evidence type="ECO:0000256" key="4">
    <source>
        <dbReference type="ARBA" id="ARBA00022801"/>
    </source>
</evidence>
<dbReference type="GO" id="GO:0000166">
    <property type="term" value="F:nucleotide binding"/>
    <property type="evidence" value="ECO:0007669"/>
    <property type="project" value="UniProtKB-KW"/>
</dbReference>
<keyword evidence="4 11" id="KW-0378">Hydrolase</keyword>
<dbReference type="RefSeq" id="WP_095312800.1">
    <property type="nucleotide sequence ID" value="NZ_BORC01000001.1"/>
</dbReference>
<keyword evidence="2 11" id="KW-0479">Metal-binding</keyword>
<keyword evidence="6 11" id="KW-0546">Nucleotide metabolism</keyword>
<dbReference type="PANTHER" id="PTHR34699:SF2">
    <property type="entry name" value="NON-CANONICAL PURINE NTP PHOSPHATASE_PRRC1 DOMAIN-CONTAINING PROTEIN"/>
    <property type="match status" value="1"/>
</dbReference>
<dbReference type="InterPro" id="IPR002786">
    <property type="entry name" value="Non_canon_purine_NTPase"/>
</dbReference>
<name>A0A919WE12_9BACI</name>
<evidence type="ECO:0000256" key="5">
    <source>
        <dbReference type="ARBA" id="ARBA00022842"/>
    </source>
</evidence>
<keyword evidence="7 11" id="KW-0464">Manganese</keyword>
<evidence type="ECO:0000256" key="6">
    <source>
        <dbReference type="ARBA" id="ARBA00023080"/>
    </source>
</evidence>
<keyword evidence="5 11" id="KW-0460">Magnesium</keyword>
<dbReference type="GO" id="GO:0103023">
    <property type="term" value="F:ITPase activity"/>
    <property type="evidence" value="ECO:0007669"/>
    <property type="project" value="UniProtKB-EC"/>
</dbReference>
<feature type="binding site" evidence="11">
    <location>
        <position position="33"/>
    </location>
    <ligand>
        <name>Mg(2+)</name>
        <dbReference type="ChEBI" id="CHEBI:18420"/>
    </ligand>
</feature>
<dbReference type="Proteomes" id="UP000682111">
    <property type="component" value="Unassembled WGS sequence"/>
</dbReference>